<proteinExistence type="predicted"/>
<dbReference type="AlphaFoldDB" id="A0AAN9MM88"/>
<comment type="caution">
    <text evidence="1">The sequence shown here is derived from an EMBL/GenBank/DDBJ whole genome shotgun (WGS) entry which is preliminary data.</text>
</comment>
<evidence type="ECO:0000313" key="1">
    <source>
        <dbReference type="EMBL" id="KAK7357280.1"/>
    </source>
</evidence>
<name>A0AAN9MM88_PHACN</name>
<gene>
    <name evidence="1" type="ORF">VNO80_16564</name>
</gene>
<reference evidence="1 2" key="1">
    <citation type="submission" date="2024-01" db="EMBL/GenBank/DDBJ databases">
        <title>The genomes of 5 underutilized Papilionoideae crops provide insights into root nodulation and disease resistanc.</title>
        <authorList>
            <person name="Jiang F."/>
        </authorList>
    </citation>
    <scope>NUCLEOTIDE SEQUENCE [LARGE SCALE GENOMIC DNA]</scope>
    <source>
        <strain evidence="1">JINMINGXINNONG_FW02</strain>
        <tissue evidence="1">Leaves</tissue>
    </source>
</reference>
<protein>
    <submittedName>
        <fullName evidence="1">Uncharacterized protein</fullName>
    </submittedName>
</protein>
<organism evidence="1 2">
    <name type="scientific">Phaseolus coccineus</name>
    <name type="common">Scarlet runner bean</name>
    <name type="synonym">Phaseolus multiflorus</name>
    <dbReference type="NCBI Taxonomy" id="3886"/>
    <lineage>
        <taxon>Eukaryota</taxon>
        <taxon>Viridiplantae</taxon>
        <taxon>Streptophyta</taxon>
        <taxon>Embryophyta</taxon>
        <taxon>Tracheophyta</taxon>
        <taxon>Spermatophyta</taxon>
        <taxon>Magnoliopsida</taxon>
        <taxon>eudicotyledons</taxon>
        <taxon>Gunneridae</taxon>
        <taxon>Pentapetalae</taxon>
        <taxon>rosids</taxon>
        <taxon>fabids</taxon>
        <taxon>Fabales</taxon>
        <taxon>Fabaceae</taxon>
        <taxon>Papilionoideae</taxon>
        <taxon>50 kb inversion clade</taxon>
        <taxon>NPAAA clade</taxon>
        <taxon>indigoferoid/millettioid clade</taxon>
        <taxon>Phaseoleae</taxon>
        <taxon>Phaseolus</taxon>
    </lineage>
</organism>
<sequence>MNGLGGTNAIKTSALPPSLLSFTEVQRIFTARQYGEQKLVTATWTKELSSGRYSQRRLLVTLTLRGDSVEEGSCKDALGHSRWCGVEVAWRHYSTISSMKRIQHIN</sequence>
<accession>A0AAN9MM88</accession>
<evidence type="ECO:0000313" key="2">
    <source>
        <dbReference type="Proteomes" id="UP001374584"/>
    </source>
</evidence>
<dbReference type="Proteomes" id="UP001374584">
    <property type="component" value="Unassembled WGS sequence"/>
</dbReference>
<keyword evidence="2" id="KW-1185">Reference proteome</keyword>
<dbReference type="EMBL" id="JAYMYR010000006">
    <property type="protein sequence ID" value="KAK7357280.1"/>
    <property type="molecule type" value="Genomic_DNA"/>
</dbReference>